<name>A0A0K2T1T8_LEPSM</name>
<dbReference type="GO" id="GO:0005911">
    <property type="term" value="C:cell-cell junction"/>
    <property type="evidence" value="ECO:0007669"/>
    <property type="project" value="TreeGrafter"/>
</dbReference>
<keyword evidence="3" id="KW-1015">Disulfide bond</keyword>
<feature type="domain" description="Ig-like" evidence="6">
    <location>
        <begin position="313"/>
        <end position="385"/>
    </location>
</feature>
<dbReference type="InterPro" id="IPR051275">
    <property type="entry name" value="Cell_adhesion_signaling"/>
</dbReference>
<keyword evidence="5" id="KW-0393">Immunoglobulin domain</keyword>
<dbReference type="OrthoDB" id="6107927at2759"/>
<keyword evidence="2" id="KW-0472">Membrane</keyword>
<dbReference type="InterPro" id="IPR036179">
    <property type="entry name" value="Ig-like_dom_sf"/>
</dbReference>
<evidence type="ECO:0000259" key="6">
    <source>
        <dbReference type="PROSITE" id="PS50835"/>
    </source>
</evidence>
<dbReference type="Gene3D" id="2.60.40.10">
    <property type="entry name" value="Immunoglobulins"/>
    <property type="match status" value="1"/>
</dbReference>
<evidence type="ECO:0000256" key="2">
    <source>
        <dbReference type="ARBA" id="ARBA00023136"/>
    </source>
</evidence>
<comment type="subcellular location">
    <subcellularLocation>
        <location evidence="1">Membrane</location>
        <topology evidence="1">Single-pass type I membrane protein</topology>
    </subcellularLocation>
</comment>
<dbReference type="GO" id="GO:0005886">
    <property type="term" value="C:plasma membrane"/>
    <property type="evidence" value="ECO:0007669"/>
    <property type="project" value="TreeGrafter"/>
</dbReference>
<sequence>GQPFLYFYNSNNVEVPNIKVNDVGISVVCMSSSSTFDSPSLALYEEGRLIKEVHESSKLILSLPKISKDDDQTTFVCSASNAYTNTFGNDELNVARIKLNVTGASQFVSIQMNSQPGIKRMYLKENGTSVIRIECLSDESKPPTYLQWKTQFNSAIVDINDMIHPSSRPHWSRAQSILSLNVSSIESNIKVECSDGNGNMEGIVLVKTNAPKKVQITGNNILKYNGQNLMSCHVGQSTPAAKIYWDVPHGIEYNVSMDKMVSNISYLHLGPVQQEESDNASPSSFTIKCIVKHPALKNKKISSHFLVNISYPPSSPLISTENEMPLTVGQEAFFVCSVSSKGHIPSSELVWILDGQIMNNSPMIQNEHQEIYISLFPKLSDHGKFLRCEWNDNELWSEIFDDMELLIVEPLQSIIKENPMTSSIKPIEFDITDSTLLYSLISAYKEEVSSTEKYFPISATNQNEYTTLAILYDSNKELNVSSSIDSFGKYDDDFTGGENEKAQSFELPERNATLENTFSIPDMISYGPSWNESHKFFVIFVSFGLCILLFITN</sequence>
<dbReference type="PANTHER" id="PTHR11640">
    <property type="entry name" value="NEPHRIN"/>
    <property type="match status" value="1"/>
</dbReference>
<dbReference type="PANTHER" id="PTHR11640:SF136">
    <property type="entry name" value="NEPHRIN"/>
    <property type="match status" value="1"/>
</dbReference>
<dbReference type="SUPFAM" id="SSF48726">
    <property type="entry name" value="Immunoglobulin"/>
    <property type="match status" value="1"/>
</dbReference>
<dbReference type="GO" id="GO:0050839">
    <property type="term" value="F:cell adhesion molecule binding"/>
    <property type="evidence" value="ECO:0007669"/>
    <property type="project" value="TreeGrafter"/>
</dbReference>
<dbReference type="InterPro" id="IPR013783">
    <property type="entry name" value="Ig-like_fold"/>
</dbReference>
<keyword evidence="4" id="KW-0325">Glycoprotein</keyword>
<feature type="non-terminal residue" evidence="7">
    <location>
        <position position="1"/>
    </location>
</feature>
<dbReference type="AlphaFoldDB" id="A0A0K2T1T8"/>
<evidence type="ECO:0000256" key="4">
    <source>
        <dbReference type="ARBA" id="ARBA00023180"/>
    </source>
</evidence>
<evidence type="ECO:0000256" key="1">
    <source>
        <dbReference type="ARBA" id="ARBA00004479"/>
    </source>
</evidence>
<organism evidence="7">
    <name type="scientific">Lepeophtheirus salmonis</name>
    <name type="common">Salmon louse</name>
    <name type="synonym">Caligus salmonis</name>
    <dbReference type="NCBI Taxonomy" id="72036"/>
    <lineage>
        <taxon>Eukaryota</taxon>
        <taxon>Metazoa</taxon>
        <taxon>Ecdysozoa</taxon>
        <taxon>Arthropoda</taxon>
        <taxon>Crustacea</taxon>
        <taxon>Multicrustacea</taxon>
        <taxon>Hexanauplia</taxon>
        <taxon>Copepoda</taxon>
        <taxon>Siphonostomatoida</taxon>
        <taxon>Caligidae</taxon>
        <taxon>Lepeophtheirus</taxon>
    </lineage>
</organism>
<evidence type="ECO:0000256" key="5">
    <source>
        <dbReference type="ARBA" id="ARBA00023319"/>
    </source>
</evidence>
<reference evidence="7" key="1">
    <citation type="submission" date="2014-05" db="EMBL/GenBank/DDBJ databases">
        <authorList>
            <person name="Chronopoulou M."/>
        </authorList>
    </citation>
    <scope>NUCLEOTIDE SEQUENCE</scope>
    <source>
        <tissue evidence="7">Whole organism</tissue>
    </source>
</reference>
<dbReference type="GO" id="GO:0098609">
    <property type="term" value="P:cell-cell adhesion"/>
    <property type="evidence" value="ECO:0007669"/>
    <property type="project" value="TreeGrafter"/>
</dbReference>
<protein>
    <submittedName>
        <fullName evidence="7">Nephrinlike [Musca domestica]</fullName>
    </submittedName>
</protein>
<dbReference type="InterPro" id="IPR007110">
    <property type="entry name" value="Ig-like_dom"/>
</dbReference>
<dbReference type="PROSITE" id="PS50835">
    <property type="entry name" value="IG_LIKE"/>
    <property type="match status" value="1"/>
</dbReference>
<proteinExistence type="predicted"/>
<accession>A0A0K2T1T8</accession>
<evidence type="ECO:0000313" key="7">
    <source>
        <dbReference type="EMBL" id="CDW20014.1"/>
    </source>
</evidence>
<dbReference type="EMBL" id="HACA01002653">
    <property type="protein sequence ID" value="CDW20014.1"/>
    <property type="molecule type" value="Transcribed_RNA"/>
</dbReference>
<evidence type="ECO:0000256" key="3">
    <source>
        <dbReference type="ARBA" id="ARBA00023157"/>
    </source>
</evidence>